<feature type="transmembrane region" description="Helical" evidence="1">
    <location>
        <begin position="197"/>
        <end position="217"/>
    </location>
</feature>
<reference evidence="2 3" key="1">
    <citation type="submission" date="2019-10" db="EMBL/GenBank/DDBJ databases">
        <title>Complete genome sequence of Vibrio sp. strain THAF100, isolated from non-filtered water from the water column of tank 6 of a marine aquarium containing stony-coral fragments. Water maintained at 26 degree C.</title>
        <authorList>
            <person name="Ruckert C."/>
            <person name="Franco A."/>
            <person name="Kalinowski J."/>
            <person name="Glaeser S."/>
        </authorList>
    </citation>
    <scope>NUCLEOTIDE SEQUENCE [LARGE SCALE GENOMIC DNA]</scope>
    <source>
        <strain evidence="2 3">THAF100</strain>
        <plasmid evidence="3">pthaf100_a</plasmid>
    </source>
</reference>
<evidence type="ECO:0000256" key="1">
    <source>
        <dbReference type="SAM" id="Phobius"/>
    </source>
</evidence>
<protein>
    <recommendedName>
        <fullName evidence="4">EamA-like transporter family protein</fullName>
    </recommendedName>
</protein>
<dbReference type="KEGG" id="vaq:FIV01_18635"/>
<dbReference type="OrthoDB" id="6847955at2"/>
<feature type="transmembrane region" description="Helical" evidence="1">
    <location>
        <begin position="259"/>
        <end position="276"/>
    </location>
</feature>
<keyword evidence="3" id="KW-1185">Reference proteome</keyword>
<dbReference type="AlphaFoldDB" id="A0A5P9CQ98"/>
<feature type="transmembrane region" description="Helical" evidence="1">
    <location>
        <begin position="76"/>
        <end position="95"/>
    </location>
</feature>
<geneLocation type="plasmid" evidence="3">
    <name>pthaf100_a</name>
</geneLocation>
<feature type="transmembrane region" description="Helical" evidence="1">
    <location>
        <begin position="165"/>
        <end position="185"/>
    </location>
</feature>
<feature type="transmembrane region" description="Helical" evidence="1">
    <location>
        <begin position="36"/>
        <end position="56"/>
    </location>
</feature>
<feature type="transmembrane region" description="Helical" evidence="1">
    <location>
        <begin position="101"/>
        <end position="122"/>
    </location>
</feature>
<evidence type="ECO:0000313" key="3">
    <source>
        <dbReference type="Proteomes" id="UP000326936"/>
    </source>
</evidence>
<feature type="transmembrane region" description="Helical" evidence="1">
    <location>
        <begin position="134"/>
        <end position="153"/>
    </location>
</feature>
<keyword evidence="2" id="KW-0614">Plasmid</keyword>
<keyword evidence="1" id="KW-0472">Membrane</keyword>
<evidence type="ECO:0000313" key="2">
    <source>
        <dbReference type="EMBL" id="QFT28415.1"/>
    </source>
</evidence>
<evidence type="ECO:0008006" key="4">
    <source>
        <dbReference type="Google" id="ProtNLM"/>
    </source>
</evidence>
<dbReference type="EMBL" id="CP045351">
    <property type="protein sequence ID" value="QFT28415.1"/>
    <property type="molecule type" value="Genomic_DNA"/>
</dbReference>
<keyword evidence="1" id="KW-1133">Transmembrane helix</keyword>
<feature type="transmembrane region" description="Helical" evidence="1">
    <location>
        <begin position="282"/>
        <end position="302"/>
    </location>
</feature>
<organism evidence="2 3">
    <name type="scientific">Vibrio aquimaris</name>
    <dbReference type="NCBI Taxonomy" id="2587862"/>
    <lineage>
        <taxon>Bacteria</taxon>
        <taxon>Pseudomonadati</taxon>
        <taxon>Pseudomonadota</taxon>
        <taxon>Gammaproteobacteria</taxon>
        <taxon>Vibrionales</taxon>
        <taxon>Vibrionaceae</taxon>
        <taxon>Vibrio</taxon>
    </lineage>
</organism>
<feature type="transmembrane region" description="Helical" evidence="1">
    <location>
        <begin position="7"/>
        <end position="30"/>
    </location>
</feature>
<accession>A0A5P9CQ98</accession>
<feature type="transmembrane region" description="Helical" evidence="1">
    <location>
        <begin position="223"/>
        <end position="247"/>
    </location>
</feature>
<gene>
    <name evidence="2" type="ORF">FIV01_18635</name>
</gene>
<sequence>MLNRFSVTNIGIIFGIVFCLISAIFDVYVGNISQKLSPAIIILYCFVSSTLLFLCVSVSKTGPRNYYHKVKSNFRLIIFINTSVVCNWGGLIVSLKYLEPAVVGIATVACGPAITIVCSRFFRASTRPTSMESMISWCILALVIIMLANSYMGNSGVTGTNTFDRIIGIVCVSISAFGTVAYTLLSKGLNNDDWKSYEILGVRNIIIVIFSGLYCIYNNIGIFLGFSGSIIMTLLVIFGHIIPIFLIQKTISKLTPIHTSMVLLFLPIFTLTLQYFDTRIELSWYSIYTVIGIIVLLLIQSLNKLIFFDSKELVKSEKNCNN</sequence>
<dbReference type="Proteomes" id="UP000326936">
    <property type="component" value="Plasmid pTHAF100_a"/>
</dbReference>
<name>A0A5P9CQ98_9VIBR</name>
<keyword evidence="1" id="KW-0812">Transmembrane</keyword>
<proteinExistence type="predicted"/>